<dbReference type="Proteomes" id="UP000070326">
    <property type="component" value="Unassembled WGS sequence"/>
</dbReference>
<feature type="coiled-coil region" evidence="1">
    <location>
        <begin position="84"/>
        <end position="114"/>
    </location>
</feature>
<keyword evidence="1" id="KW-0175">Coiled coil</keyword>
<dbReference type="EMBL" id="LSQZ01000086">
    <property type="protein sequence ID" value="KXI10673.1"/>
    <property type="molecule type" value="Genomic_DNA"/>
</dbReference>
<evidence type="ECO:0008006" key="4">
    <source>
        <dbReference type="Google" id="ProtNLM"/>
    </source>
</evidence>
<dbReference type="InterPro" id="IPR024215">
    <property type="entry name" value="DUF3847"/>
</dbReference>
<evidence type="ECO:0000313" key="2">
    <source>
        <dbReference type="EMBL" id="KXI10673.1"/>
    </source>
</evidence>
<reference evidence="2 3" key="1">
    <citation type="submission" date="2016-02" db="EMBL/GenBank/DDBJ databases">
        <authorList>
            <person name="Wen L."/>
            <person name="He K."/>
            <person name="Yang H."/>
        </authorList>
    </citation>
    <scope>NUCLEOTIDE SEQUENCE [LARGE SCALE GENOMIC DNA]</scope>
    <source>
        <strain evidence="2 3">MJR8628A</strain>
    </source>
</reference>
<dbReference type="AlphaFoldDB" id="A0A135YMS0"/>
<dbReference type="Pfam" id="PF12958">
    <property type="entry name" value="DUF3847"/>
    <property type="match status" value="1"/>
</dbReference>
<evidence type="ECO:0000313" key="3">
    <source>
        <dbReference type="Proteomes" id="UP000070326"/>
    </source>
</evidence>
<accession>A0A135YMS0</accession>
<comment type="caution">
    <text evidence="2">The sequence shown here is derived from an EMBL/GenBank/DDBJ whole genome shotgun (WGS) entry which is preliminary data.</text>
</comment>
<gene>
    <name evidence="2" type="ORF">HMPREF3195_01705</name>
</gene>
<feature type="coiled-coil region" evidence="1">
    <location>
        <begin position="12"/>
        <end position="46"/>
    </location>
</feature>
<name>A0A135YMS0_9FIRM</name>
<sequence length="117" mass="14156">MLKITKKGKQKMKNIDEKILMAEEEIKQLQNKRKKLISQQKQEERKKRDKRLYEKGAVFESIFTESKDFTKDEFYQLISFSTIKEAINQKILKIIEKREQSENKITEIQEEETEIEK</sequence>
<dbReference type="PATRIC" id="fig|1261.5.peg.1710"/>
<dbReference type="eggNOG" id="ENOG5031RNT">
    <property type="taxonomic scope" value="Bacteria"/>
</dbReference>
<dbReference type="STRING" id="1261.HMPREF3195_01705"/>
<proteinExistence type="predicted"/>
<protein>
    <recommendedName>
        <fullName evidence="4">DUF3847 domain-containing protein</fullName>
    </recommendedName>
</protein>
<organism evidence="2 3">
    <name type="scientific">Peptostreptococcus anaerobius</name>
    <dbReference type="NCBI Taxonomy" id="1261"/>
    <lineage>
        <taxon>Bacteria</taxon>
        <taxon>Bacillati</taxon>
        <taxon>Bacillota</taxon>
        <taxon>Clostridia</taxon>
        <taxon>Peptostreptococcales</taxon>
        <taxon>Peptostreptococcaceae</taxon>
        <taxon>Peptostreptococcus</taxon>
    </lineage>
</organism>
<evidence type="ECO:0000256" key="1">
    <source>
        <dbReference type="SAM" id="Coils"/>
    </source>
</evidence>